<comment type="caution">
    <text evidence="1">The sequence shown here is derived from an EMBL/GenBank/DDBJ whole genome shotgun (WGS) entry which is preliminary data.</text>
</comment>
<dbReference type="Gene3D" id="3.10.10.10">
    <property type="entry name" value="HIV Type 1 Reverse Transcriptase, subunit A, domain 1"/>
    <property type="match status" value="1"/>
</dbReference>
<keyword evidence="2" id="KW-1185">Reference proteome</keyword>
<accession>A0AAE0RDC7</accession>
<name>A0AAE0RDC7_9TELE</name>
<dbReference type="InterPro" id="IPR032567">
    <property type="entry name" value="RTL1-rel"/>
</dbReference>
<dbReference type="PANTHER" id="PTHR15503:SF36">
    <property type="entry name" value="RETROTRANSPOSON GAG-LIKE PROTEIN 5"/>
    <property type="match status" value="1"/>
</dbReference>
<dbReference type="EMBL" id="JAUCMX010000003">
    <property type="protein sequence ID" value="KAK3550896.1"/>
    <property type="molecule type" value="Genomic_DNA"/>
</dbReference>
<dbReference type="Gene3D" id="3.30.70.270">
    <property type="match status" value="1"/>
</dbReference>
<dbReference type="PANTHER" id="PTHR15503">
    <property type="entry name" value="LDOC1 RELATED"/>
    <property type="match status" value="1"/>
</dbReference>
<dbReference type="InterPro" id="IPR043128">
    <property type="entry name" value="Rev_trsase/Diguanyl_cyclase"/>
</dbReference>
<proteinExistence type="predicted"/>
<evidence type="ECO:0000313" key="2">
    <source>
        <dbReference type="Proteomes" id="UP001274896"/>
    </source>
</evidence>
<sequence length="277" mass="30514">MHSVISLLSGKTRLYEQQSAICASYETFSRELRKIFDTTIPQQDAVRMLFKTSQGSCSVVEFCTAAVNSGWKMEGMNTYIHESLTSIIRSSSSPAGAGFFFVKKKDKSLHPYNYQGLNTITVKNLHPLPLMFILLVELSALTAKGRSSKQPPTFQFLMAVWVEGCSCPITFGPKSSSGAIVLTCYAIPAFPTPSPSSKSIFGGPWSECDIPASHGIVLKPNCQYAAAYLDDVGIDSSTYSPEIRPREGAVARVLSHFRFRRAQIRVRTSCSPRDIVF</sequence>
<gene>
    <name evidence="1" type="ORF">QTP70_007655</name>
</gene>
<dbReference type="AlphaFoldDB" id="A0AAE0RDC7"/>
<protein>
    <submittedName>
        <fullName evidence="1">Uncharacterized protein</fullName>
    </submittedName>
</protein>
<evidence type="ECO:0000313" key="1">
    <source>
        <dbReference type="EMBL" id="KAK3550896.1"/>
    </source>
</evidence>
<dbReference type="SUPFAM" id="SSF56672">
    <property type="entry name" value="DNA/RNA polymerases"/>
    <property type="match status" value="1"/>
</dbReference>
<organism evidence="1 2">
    <name type="scientific">Hemibagrus guttatus</name>
    <dbReference type="NCBI Taxonomy" id="175788"/>
    <lineage>
        <taxon>Eukaryota</taxon>
        <taxon>Metazoa</taxon>
        <taxon>Chordata</taxon>
        <taxon>Craniata</taxon>
        <taxon>Vertebrata</taxon>
        <taxon>Euteleostomi</taxon>
        <taxon>Actinopterygii</taxon>
        <taxon>Neopterygii</taxon>
        <taxon>Teleostei</taxon>
        <taxon>Ostariophysi</taxon>
        <taxon>Siluriformes</taxon>
        <taxon>Bagridae</taxon>
        <taxon>Hemibagrus</taxon>
    </lineage>
</organism>
<dbReference type="InterPro" id="IPR043502">
    <property type="entry name" value="DNA/RNA_pol_sf"/>
</dbReference>
<reference evidence="1" key="1">
    <citation type="submission" date="2023-06" db="EMBL/GenBank/DDBJ databases">
        <title>Male Hemibagrus guttatus genome.</title>
        <authorList>
            <person name="Bian C."/>
        </authorList>
    </citation>
    <scope>NUCLEOTIDE SEQUENCE</scope>
    <source>
        <strain evidence="1">Male_cb2023</strain>
        <tissue evidence="1">Muscle</tissue>
    </source>
</reference>
<dbReference type="Proteomes" id="UP001274896">
    <property type="component" value="Unassembled WGS sequence"/>
</dbReference>